<evidence type="ECO:0008006" key="5">
    <source>
        <dbReference type="Google" id="ProtNLM"/>
    </source>
</evidence>
<feature type="region of interest" description="Disordered" evidence="1">
    <location>
        <begin position="166"/>
        <end position="232"/>
    </location>
</feature>
<dbReference type="Proteomes" id="UP000283805">
    <property type="component" value="Unassembled WGS sequence"/>
</dbReference>
<sequence>MSTRSQRSVTLATLAIVAALTAAAAVPFTAGAVTGAESGADAAPTPTVTASAASEPTLVVDDATVDPDGTAAQRIALTDAPDGLAGFEITLELESDVATVAGASYPSHYGMTTDPIVSADGRTVTVEAVDLNDEIAAGASDVTLATLELEGVADGATELRVTDMQVDADGGDPVDPSLEAGTVTVGDSDSAADSGESNAQSAGTEPASSGNADVDDDSSDDGGSSPASIAESVPGFTGGLAIAAVAVLAAALIARRT</sequence>
<name>A0A3R7DWM5_9EURY</name>
<feature type="compositionally biased region" description="Low complexity" evidence="1">
    <location>
        <begin position="186"/>
        <end position="195"/>
    </location>
</feature>
<dbReference type="OrthoDB" id="205091at2157"/>
<comment type="caution">
    <text evidence="3">The sequence shown here is derived from an EMBL/GenBank/DDBJ whole genome shotgun (WGS) entry which is preliminary data.</text>
</comment>
<evidence type="ECO:0000256" key="1">
    <source>
        <dbReference type="SAM" id="MobiDB-lite"/>
    </source>
</evidence>
<keyword evidence="4" id="KW-1185">Reference proteome</keyword>
<evidence type="ECO:0000313" key="3">
    <source>
        <dbReference type="EMBL" id="RKD88112.1"/>
    </source>
</evidence>
<dbReference type="EMBL" id="RAPO01000006">
    <property type="protein sequence ID" value="RKD88112.1"/>
    <property type="molecule type" value="Genomic_DNA"/>
</dbReference>
<keyword evidence="2" id="KW-1133">Transmembrane helix</keyword>
<evidence type="ECO:0000313" key="4">
    <source>
        <dbReference type="Proteomes" id="UP000283805"/>
    </source>
</evidence>
<reference evidence="3 4" key="1">
    <citation type="submission" date="2018-09" db="EMBL/GenBank/DDBJ databases">
        <title>Genomic Encyclopedia of Archaeal and Bacterial Type Strains, Phase II (KMG-II): from individual species to whole genera.</title>
        <authorList>
            <person name="Goeker M."/>
        </authorList>
    </citation>
    <scope>NUCLEOTIDE SEQUENCE [LARGE SCALE GENOMIC DNA]</scope>
    <source>
        <strain evidence="3 4">DSM 13151</strain>
    </source>
</reference>
<dbReference type="AlphaFoldDB" id="A0A3R7DWM5"/>
<gene>
    <name evidence="3" type="ORF">ATJ93_4428</name>
</gene>
<organism evidence="3 4">
    <name type="scientific">Halopiger aswanensis</name>
    <dbReference type="NCBI Taxonomy" id="148449"/>
    <lineage>
        <taxon>Archaea</taxon>
        <taxon>Methanobacteriati</taxon>
        <taxon>Methanobacteriota</taxon>
        <taxon>Stenosarchaea group</taxon>
        <taxon>Halobacteria</taxon>
        <taxon>Halobacteriales</taxon>
        <taxon>Natrialbaceae</taxon>
        <taxon>Halopiger</taxon>
    </lineage>
</organism>
<keyword evidence="2" id="KW-0472">Membrane</keyword>
<accession>A0A3R7DWM5</accession>
<feature type="transmembrane region" description="Helical" evidence="2">
    <location>
        <begin position="233"/>
        <end position="254"/>
    </location>
</feature>
<keyword evidence="2" id="KW-0812">Transmembrane</keyword>
<protein>
    <recommendedName>
        <fullName evidence="5">PGF-CTERM protein</fullName>
    </recommendedName>
</protein>
<proteinExistence type="predicted"/>
<evidence type="ECO:0000256" key="2">
    <source>
        <dbReference type="SAM" id="Phobius"/>
    </source>
</evidence>